<dbReference type="Proteomes" id="UP000242313">
    <property type="component" value="Unassembled WGS sequence"/>
</dbReference>
<dbReference type="RefSeq" id="WP_096005424.1">
    <property type="nucleotide sequence ID" value="NZ_NTMR01000017.1"/>
</dbReference>
<dbReference type="AlphaFoldDB" id="A0A2A3MFS5"/>
<evidence type="ECO:0000313" key="3">
    <source>
        <dbReference type="Proteomes" id="UP000242313"/>
    </source>
</evidence>
<proteinExistence type="predicted"/>
<dbReference type="EMBL" id="NTMR01000017">
    <property type="protein sequence ID" value="PBK03641.1"/>
    <property type="molecule type" value="Genomic_DNA"/>
</dbReference>
<evidence type="ECO:0000259" key="1">
    <source>
        <dbReference type="Pfam" id="PF05598"/>
    </source>
</evidence>
<sequence>MKQVPKKAKAGSPISMYELSRELSTHIATALKRPLHVHRYSSPCVCIISADLWGCMNSLNSYIPKGHVLVELRKQIDAVLVSSFREIFTVADRCESGLDLSFVIRAWVLQILYSLNHAGLVYTRLIHDMLWRWFVGFEGHSDSLPDEELFVQDVQLVSDDPGVVGVVYRYLNDNLQLMDGSTDLLPNLGFLQTLHAQHHGQDAADTETDGAEWQHRMNKKSYRYSEGFTDARNVVYLGTGTDIFASSSCLSVDSTSLGFVPGQQGIANVVDILSRK</sequence>
<evidence type="ECO:0000313" key="2">
    <source>
        <dbReference type="EMBL" id="PBK03641.1"/>
    </source>
</evidence>
<dbReference type="InterPro" id="IPR008490">
    <property type="entry name" value="Transposase_InsH_N"/>
</dbReference>
<protein>
    <recommendedName>
        <fullName evidence="1">Transposase InsH N-terminal domain-containing protein</fullName>
    </recommendedName>
</protein>
<accession>A0A2A3MFS5</accession>
<name>A0A2A3MFS5_9PSED</name>
<comment type="caution">
    <text evidence="2">The sequence shown here is derived from an EMBL/GenBank/DDBJ whole genome shotgun (WGS) entry which is preliminary data.</text>
</comment>
<reference evidence="2 3" key="1">
    <citation type="submission" date="2017-09" db="EMBL/GenBank/DDBJ databases">
        <title>Pseudomonas abyssi sp. nov. isolated from Abyssopelagic Water.</title>
        <authorList>
            <person name="Wei Y."/>
        </authorList>
    </citation>
    <scope>NUCLEOTIDE SEQUENCE [LARGE SCALE GENOMIC DNA]</scope>
    <source>
        <strain evidence="2 3">MT5</strain>
    </source>
</reference>
<organism evidence="2 3">
    <name type="scientific">Pseudomonas abyssi</name>
    <dbReference type="NCBI Taxonomy" id="170540"/>
    <lineage>
        <taxon>Bacteria</taxon>
        <taxon>Pseudomonadati</taxon>
        <taxon>Pseudomonadota</taxon>
        <taxon>Gammaproteobacteria</taxon>
        <taxon>Pseudomonadales</taxon>
        <taxon>Pseudomonadaceae</taxon>
        <taxon>Pseudomonas</taxon>
    </lineage>
</organism>
<feature type="domain" description="Transposase InsH N-terminal" evidence="1">
    <location>
        <begin position="58"/>
        <end position="151"/>
    </location>
</feature>
<dbReference type="Pfam" id="PF05598">
    <property type="entry name" value="DUF772"/>
    <property type="match status" value="1"/>
</dbReference>
<keyword evidence="3" id="KW-1185">Reference proteome</keyword>
<gene>
    <name evidence="2" type="ORF">CNQ84_13775</name>
</gene>